<dbReference type="STRING" id="566551.HMPREF0201_03568"/>
<evidence type="ECO:0000313" key="2">
    <source>
        <dbReference type="Proteomes" id="UP000014585"/>
    </source>
</evidence>
<dbReference type="HOGENOM" id="CLU_2367719_0_0_6"/>
<dbReference type="AlphaFoldDB" id="S3IRX1"/>
<gene>
    <name evidence="1" type="ORF">HMPREF0201_03568</name>
</gene>
<sequence>MSAVTTKAKNAPKTRVPGKVVGVLLVRRVVKAAVAVRLVTMINLAAGAIVMNVTTEAIAVKRLPRGVRFPVRQEKKLRQRSTMTVPALKMSSIRK</sequence>
<dbReference type="EMBL" id="ATDT01000031">
    <property type="protein sequence ID" value="EPF15331.1"/>
    <property type="molecule type" value="Genomic_DNA"/>
</dbReference>
<accession>S3IRX1</accession>
<comment type="caution">
    <text evidence="1">The sequence shown here is derived from an EMBL/GenBank/DDBJ whole genome shotgun (WGS) entry which is preliminary data.</text>
</comment>
<evidence type="ECO:0000313" key="1">
    <source>
        <dbReference type="EMBL" id="EPF15331.1"/>
    </source>
</evidence>
<dbReference type="Proteomes" id="UP000014585">
    <property type="component" value="Unassembled WGS sequence"/>
</dbReference>
<organism evidence="1 2">
    <name type="scientific">Cedecea davisae DSM 4568</name>
    <dbReference type="NCBI Taxonomy" id="566551"/>
    <lineage>
        <taxon>Bacteria</taxon>
        <taxon>Pseudomonadati</taxon>
        <taxon>Pseudomonadota</taxon>
        <taxon>Gammaproteobacteria</taxon>
        <taxon>Enterobacterales</taxon>
        <taxon>Enterobacteriaceae</taxon>
        <taxon>Cedecea</taxon>
    </lineage>
</organism>
<protein>
    <submittedName>
        <fullName evidence="1">Uncharacterized protein</fullName>
    </submittedName>
</protein>
<reference evidence="1 2" key="1">
    <citation type="submission" date="2013-04" db="EMBL/GenBank/DDBJ databases">
        <authorList>
            <person name="Weinstock G."/>
            <person name="Sodergren E."/>
            <person name="Lobos E.A."/>
            <person name="Fulton L."/>
            <person name="Fulton R."/>
            <person name="Courtney L."/>
            <person name="Fronick C."/>
            <person name="O'Laughlin M."/>
            <person name="Godfrey J."/>
            <person name="Wilson R.M."/>
            <person name="Miner T."/>
            <person name="Farmer C."/>
            <person name="Delehaunty K."/>
            <person name="Cordes M."/>
            <person name="Minx P."/>
            <person name="Tomlinson C."/>
            <person name="Chen J."/>
            <person name="Wollam A."/>
            <person name="Pepin K.H."/>
            <person name="Palsikar V.B."/>
            <person name="Zhang X."/>
            <person name="Suruliraj S."/>
            <person name="Perna N.T."/>
            <person name="Plunkett G."/>
            <person name="Warren W."/>
            <person name="Mitreva M."/>
            <person name="Mardis E.R."/>
            <person name="Wilson R.K."/>
        </authorList>
    </citation>
    <scope>NUCLEOTIDE SEQUENCE [LARGE SCALE GENOMIC DNA]</scope>
    <source>
        <strain evidence="1 2">DSM 4568</strain>
    </source>
</reference>
<proteinExistence type="predicted"/>
<name>S3IRX1_9ENTR</name>